<evidence type="ECO:0000313" key="2">
    <source>
        <dbReference type="EMBL" id="ORZ10158.1"/>
    </source>
</evidence>
<evidence type="ECO:0000259" key="1">
    <source>
        <dbReference type="Pfam" id="PF01370"/>
    </source>
</evidence>
<dbReference type="PANTHER" id="PTHR43245:SF11">
    <property type="entry name" value="LD23561P"/>
    <property type="match status" value="1"/>
</dbReference>
<dbReference type="STRING" id="90262.A0A1X2I632"/>
<dbReference type="SUPFAM" id="SSF51735">
    <property type="entry name" value="NAD(P)-binding Rossmann-fold domains"/>
    <property type="match status" value="1"/>
</dbReference>
<evidence type="ECO:0000313" key="3">
    <source>
        <dbReference type="Proteomes" id="UP000193560"/>
    </source>
</evidence>
<keyword evidence="3" id="KW-1185">Reference proteome</keyword>
<dbReference type="OrthoDB" id="16464at2759"/>
<name>A0A1X2I632_9FUNG</name>
<dbReference type="Pfam" id="PF01370">
    <property type="entry name" value="Epimerase"/>
    <property type="match status" value="1"/>
</dbReference>
<accession>A0A1X2I632</accession>
<reference evidence="2 3" key="1">
    <citation type="submission" date="2016-07" db="EMBL/GenBank/DDBJ databases">
        <title>Pervasive Adenine N6-methylation of Active Genes in Fungi.</title>
        <authorList>
            <consortium name="DOE Joint Genome Institute"/>
            <person name="Mondo S.J."/>
            <person name="Dannebaum R.O."/>
            <person name="Kuo R.C."/>
            <person name="Labutti K."/>
            <person name="Haridas S."/>
            <person name="Kuo A."/>
            <person name="Salamov A."/>
            <person name="Ahrendt S.R."/>
            <person name="Lipzen A."/>
            <person name="Sullivan W."/>
            <person name="Andreopoulos W.B."/>
            <person name="Clum A."/>
            <person name="Lindquist E."/>
            <person name="Daum C."/>
            <person name="Ramamoorthy G.K."/>
            <person name="Gryganskyi A."/>
            <person name="Culley D."/>
            <person name="Magnuson J.K."/>
            <person name="James T.Y."/>
            <person name="O'Malley M.A."/>
            <person name="Stajich J.E."/>
            <person name="Spatafora J.W."/>
            <person name="Visel A."/>
            <person name="Grigoriev I.V."/>
        </authorList>
    </citation>
    <scope>NUCLEOTIDE SEQUENCE [LARGE SCALE GENOMIC DNA]</scope>
    <source>
        <strain evidence="2 3">NRRL 1336</strain>
    </source>
</reference>
<dbReference type="InterPro" id="IPR036291">
    <property type="entry name" value="NAD(P)-bd_dom_sf"/>
</dbReference>
<gene>
    <name evidence="2" type="ORF">BCR42DRAFT_358220</name>
</gene>
<protein>
    <recommendedName>
        <fullName evidence="1">NAD-dependent epimerase/dehydratase domain-containing protein</fullName>
    </recommendedName>
</protein>
<feature type="domain" description="NAD-dependent epimerase/dehydratase" evidence="1">
    <location>
        <begin position="10"/>
        <end position="244"/>
    </location>
</feature>
<dbReference type="EMBL" id="MCGE01000025">
    <property type="protein sequence ID" value="ORZ10158.1"/>
    <property type="molecule type" value="Genomic_DNA"/>
</dbReference>
<dbReference type="InterPro" id="IPR001509">
    <property type="entry name" value="Epimerase_deHydtase"/>
</dbReference>
<dbReference type="InterPro" id="IPR050177">
    <property type="entry name" value="Lipid_A_modif_metabolic_enz"/>
</dbReference>
<dbReference type="PANTHER" id="PTHR43245">
    <property type="entry name" value="BIFUNCTIONAL POLYMYXIN RESISTANCE PROTEIN ARNA"/>
    <property type="match status" value="1"/>
</dbReference>
<dbReference type="AlphaFoldDB" id="A0A1X2I632"/>
<organism evidence="2 3">
    <name type="scientific">Absidia repens</name>
    <dbReference type="NCBI Taxonomy" id="90262"/>
    <lineage>
        <taxon>Eukaryota</taxon>
        <taxon>Fungi</taxon>
        <taxon>Fungi incertae sedis</taxon>
        <taxon>Mucoromycota</taxon>
        <taxon>Mucoromycotina</taxon>
        <taxon>Mucoromycetes</taxon>
        <taxon>Mucorales</taxon>
        <taxon>Cunninghamellaceae</taxon>
        <taxon>Absidia</taxon>
    </lineage>
</organism>
<proteinExistence type="predicted"/>
<sequence length="370" mass="41973">MTIQKDKPSVLILGGTELIGRHMVHHLVTHQLASHIRVADKMLPQTAYLSKQHEQSFESVEFKQANLVHPASIASCFQREDGSEFDYVFNFAAECKYSQVDEVYQDRVLNLSVNCATEAAKRKIKVYVMLSTAEVYDSDQVASKESSKIKPWTTIAKYKYQAEEQLKKMNGLNLIIVRPAIAYGPGAMTGLTPRLIIGRVYKYLNEEMTLLWSKDLKLNTVHVTDVARACWHLALWYKPADHKEAPIFNLVDKQDTDQETINGYLRAIFGIETGYHGSVVSTFAKMNLNSVLEDINEKHLQPWADILKDNQVQNSPLSPYLDPELLYNNAISVNGAAIEEQTGFKYSVPSLTQDNLQEIIDQFKEMGLWP</sequence>
<dbReference type="Proteomes" id="UP000193560">
    <property type="component" value="Unassembled WGS sequence"/>
</dbReference>
<dbReference type="Gene3D" id="3.40.50.720">
    <property type="entry name" value="NAD(P)-binding Rossmann-like Domain"/>
    <property type="match status" value="1"/>
</dbReference>
<comment type="caution">
    <text evidence="2">The sequence shown here is derived from an EMBL/GenBank/DDBJ whole genome shotgun (WGS) entry which is preliminary data.</text>
</comment>